<comment type="pathway">
    <text evidence="1">Mycotoxin biosynthesis.</text>
</comment>
<evidence type="ECO:0000256" key="2">
    <source>
        <dbReference type="ARBA" id="ARBA00035112"/>
    </source>
</evidence>
<evidence type="ECO:0000313" key="4">
    <source>
        <dbReference type="EMBL" id="KIM96585.1"/>
    </source>
</evidence>
<reference evidence="4 5" key="1">
    <citation type="submission" date="2014-04" db="EMBL/GenBank/DDBJ databases">
        <authorList>
            <consortium name="DOE Joint Genome Institute"/>
            <person name="Kuo A."/>
            <person name="Martino E."/>
            <person name="Perotto S."/>
            <person name="Kohler A."/>
            <person name="Nagy L.G."/>
            <person name="Floudas D."/>
            <person name="Copeland A."/>
            <person name="Barry K.W."/>
            <person name="Cichocki N."/>
            <person name="Veneault-Fourrey C."/>
            <person name="LaButti K."/>
            <person name="Lindquist E.A."/>
            <person name="Lipzen A."/>
            <person name="Lundell T."/>
            <person name="Morin E."/>
            <person name="Murat C."/>
            <person name="Sun H."/>
            <person name="Tunlid A."/>
            <person name="Henrissat B."/>
            <person name="Grigoriev I.V."/>
            <person name="Hibbett D.S."/>
            <person name="Martin F."/>
            <person name="Nordberg H.P."/>
            <person name="Cantor M.N."/>
            <person name="Hua S.X."/>
        </authorList>
    </citation>
    <scope>NUCLEOTIDE SEQUENCE [LARGE SCALE GENOMIC DNA]</scope>
    <source>
        <strain evidence="4 5">Zn</strain>
    </source>
</reference>
<evidence type="ECO:0000256" key="1">
    <source>
        <dbReference type="ARBA" id="ARBA00004685"/>
    </source>
</evidence>
<dbReference type="PANTHER" id="PTHR33365">
    <property type="entry name" value="YALI0B05434P"/>
    <property type="match status" value="1"/>
</dbReference>
<name>A0A0C3GKC7_OIDMZ</name>
<comment type="similarity">
    <text evidence="2">Belongs to the ustYa family.</text>
</comment>
<dbReference type="PANTHER" id="PTHR33365:SF4">
    <property type="entry name" value="CYCLOCHLOROTINE BIOSYNTHESIS PROTEIN O"/>
    <property type="match status" value="1"/>
</dbReference>
<keyword evidence="5" id="KW-1185">Reference proteome</keyword>
<evidence type="ECO:0000313" key="5">
    <source>
        <dbReference type="Proteomes" id="UP000054321"/>
    </source>
</evidence>
<evidence type="ECO:0000256" key="3">
    <source>
        <dbReference type="SAM" id="Phobius"/>
    </source>
</evidence>
<proteinExistence type="inferred from homology"/>
<keyword evidence="3" id="KW-0812">Transmembrane</keyword>
<dbReference type="OrthoDB" id="3687641at2759"/>
<dbReference type="InParanoid" id="A0A0C3GKC7"/>
<dbReference type="Pfam" id="PF11807">
    <property type="entry name" value="UstYa"/>
    <property type="match status" value="1"/>
</dbReference>
<keyword evidence="3" id="KW-0472">Membrane</keyword>
<dbReference type="EMBL" id="KN832884">
    <property type="protein sequence ID" value="KIM96585.1"/>
    <property type="molecule type" value="Genomic_DNA"/>
</dbReference>
<dbReference type="AlphaFoldDB" id="A0A0C3GKC7"/>
<dbReference type="GO" id="GO:0043386">
    <property type="term" value="P:mycotoxin biosynthetic process"/>
    <property type="evidence" value="ECO:0007669"/>
    <property type="project" value="InterPro"/>
</dbReference>
<keyword evidence="3" id="KW-1133">Transmembrane helix</keyword>
<dbReference type="STRING" id="913774.A0A0C3GKC7"/>
<feature type="transmembrane region" description="Helical" evidence="3">
    <location>
        <begin position="53"/>
        <end position="74"/>
    </location>
</feature>
<protein>
    <recommendedName>
        <fullName evidence="6">DUF3328 domain-containing protein</fullName>
    </recommendedName>
</protein>
<dbReference type="HOGENOM" id="CLU_042941_2_3_1"/>
<organism evidence="4 5">
    <name type="scientific">Oidiodendron maius (strain Zn)</name>
    <dbReference type="NCBI Taxonomy" id="913774"/>
    <lineage>
        <taxon>Eukaryota</taxon>
        <taxon>Fungi</taxon>
        <taxon>Dikarya</taxon>
        <taxon>Ascomycota</taxon>
        <taxon>Pezizomycotina</taxon>
        <taxon>Leotiomycetes</taxon>
        <taxon>Leotiomycetes incertae sedis</taxon>
        <taxon>Myxotrichaceae</taxon>
        <taxon>Oidiodendron</taxon>
    </lineage>
</organism>
<evidence type="ECO:0008006" key="6">
    <source>
        <dbReference type="Google" id="ProtNLM"/>
    </source>
</evidence>
<accession>A0A0C3GKC7</accession>
<sequence length="300" mass="34422">MLSRRNMSSITSIFSRSNAQRYSLTGDDDETLDGEAQSFLPEKRRAIPNSTSSWRLIGLWILSTALFTSLAVYLDRRAVTSRLGTYEKGWKTDFEPARQYISTEQVRFTGSPAFDLENNYFVPNPDPITYVGDPSPEVDRAWDELTWGRYILITRDEAVAALTDTFGDVEQFWSPKRGGYIAGVDMFHTLHCLNRLREDLYPDYYPMNPHPNHKLHQSHCIEQIRQYIMCAGDMSLTPTRYNPTRKGSYIDSDVKHTCRNFGPLREFLSERFNGSKAVPPICPEDKTFPEQGSRSCVISE</sequence>
<dbReference type="InterPro" id="IPR021765">
    <property type="entry name" value="UstYa-like"/>
</dbReference>
<dbReference type="Proteomes" id="UP000054321">
    <property type="component" value="Unassembled WGS sequence"/>
</dbReference>
<gene>
    <name evidence="4" type="ORF">OIDMADRAFT_170323</name>
</gene>
<reference evidence="5" key="2">
    <citation type="submission" date="2015-01" db="EMBL/GenBank/DDBJ databases">
        <title>Evolutionary Origins and Diversification of the Mycorrhizal Mutualists.</title>
        <authorList>
            <consortium name="DOE Joint Genome Institute"/>
            <consortium name="Mycorrhizal Genomics Consortium"/>
            <person name="Kohler A."/>
            <person name="Kuo A."/>
            <person name="Nagy L.G."/>
            <person name="Floudas D."/>
            <person name="Copeland A."/>
            <person name="Barry K.W."/>
            <person name="Cichocki N."/>
            <person name="Veneault-Fourrey C."/>
            <person name="LaButti K."/>
            <person name="Lindquist E.A."/>
            <person name="Lipzen A."/>
            <person name="Lundell T."/>
            <person name="Morin E."/>
            <person name="Murat C."/>
            <person name="Riley R."/>
            <person name="Ohm R."/>
            <person name="Sun H."/>
            <person name="Tunlid A."/>
            <person name="Henrissat B."/>
            <person name="Grigoriev I.V."/>
            <person name="Hibbett D.S."/>
            <person name="Martin F."/>
        </authorList>
    </citation>
    <scope>NUCLEOTIDE SEQUENCE [LARGE SCALE GENOMIC DNA]</scope>
    <source>
        <strain evidence="5">Zn</strain>
    </source>
</reference>